<evidence type="ECO:0000313" key="1">
    <source>
        <dbReference type="EMBL" id="CAH1422665.1"/>
    </source>
</evidence>
<dbReference type="Gene3D" id="3.40.630.50">
    <property type="entry name" value="AF0625-like"/>
    <property type="match status" value="1"/>
</dbReference>
<dbReference type="GO" id="GO:0051499">
    <property type="term" value="F:D-aminoacyl-tRNA deacylase activity"/>
    <property type="evidence" value="ECO:0007669"/>
    <property type="project" value="InterPro"/>
</dbReference>
<keyword evidence="2" id="KW-1185">Reference proteome</keyword>
<comment type="caution">
    <text evidence="1">The sequence shown here is derived from an EMBL/GenBank/DDBJ whole genome shotgun (WGS) entry which is preliminary data.</text>
</comment>
<sequence length="79" mass="8949">MGNWNPGVIRSQLNGYVRLLEHNKGIVEEDHLDNRWEEATSKVVDEIIFLNKITTVTNRPTLTIHPVGVPHLKEGDVPP</sequence>
<gene>
    <name evidence="1" type="ORF">LVIROSA_LOCUS9983</name>
</gene>
<dbReference type="EMBL" id="CAKMRJ010001112">
    <property type="protein sequence ID" value="CAH1422665.1"/>
    <property type="molecule type" value="Genomic_DNA"/>
</dbReference>
<dbReference type="Proteomes" id="UP001157418">
    <property type="component" value="Unassembled WGS sequence"/>
</dbReference>
<organism evidence="1 2">
    <name type="scientific">Lactuca virosa</name>
    <dbReference type="NCBI Taxonomy" id="75947"/>
    <lineage>
        <taxon>Eukaryota</taxon>
        <taxon>Viridiplantae</taxon>
        <taxon>Streptophyta</taxon>
        <taxon>Embryophyta</taxon>
        <taxon>Tracheophyta</taxon>
        <taxon>Spermatophyta</taxon>
        <taxon>Magnoliopsida</taxon>
        <taxon>eudicotyledons</taxon>
        <taxon>Gunneridae</taxon>
        <taxon>Pentapetalae</taxon>
        <taxon>asterids</taxon>
        <taxon>campanulids</taxon>
        <taxon>Asterales</taxon>
        <taxon>Asteraceae</taxon>
        <taxon>Cichorioideae</taxon>
        <taxon>Cichorieae</taxon>
        <taxon>Lactucinae</taxon>
        <taxon>Lactuca</taxon>
    </lineage>
</organism>
<protein>
    <submittedName>
        <fullName evidence="1">Uncharacterized protein</fullName>
    </submittedName>
</protein>
<dbReference type="SUPFAM" id="SSF142535">
    <property type="entry name" value="AF0625-like"/>
    <property type="match status" value="1"/>
</dbReference>
<dbReference type="PANTHER" id="PTHR34667">
    <property type="entry name" value="D-AMINOACYL-TRNA DEACYLASE"/>
    <property type="match status" value="1"/>
</dbReference>
<evidence type="ECO:0000313" key="2">
    <source>
        <dbReference type="Proteomes" id="UP001157418"/>
    </source>
</evidence>
<dbReference type="AlphaFoldDB" id="A0AAU9M7E7"/>
<dbReference type="InterPro" id="IPR007508">
    <property type="entry name" value="DtdA"/>
</dbReference>
<name>A0AAU9M7E7_9ASTR</name>
<proteinExistence type="predicted"/>
<reference evidence="1 2" key="1">
    <citation type="submission" date="2022-01" db="EMBL/GenBank/DDBJ databases">
        <authorList>
            <person name="Xiong W."/>
            <person name="Schranz E."/>
        </authorList>
    </citation>
    <scope>NUCLEOTIDE SEQUENCE [LARGE SCALE GENOMIC DNA]</scope>
</reference>
<dbReference type="PANTHER" id="PTHR34667:SF1">
    <property type="entry name" value="D-AMINOACYL-TRNA DEACYLASE"/>
    <property type="match status" value="1"/>
</dbReference>
<accession>A0AAU9M7E7</accession>